<dbReference type="InterPro" id="IPR011330">
    <property type="entry name" value="Glyco_hydro/deAcase_b/a-brl"/>
</dbReference>
<dbReference type="Pfam" id="PF01522">
    <property type="entry name" value="Polysacc_deac_1"/>
    <property type="match status" value="1"/>
</dbReference>
<dbReference type="EMBL" id="CP113524">
    <property type="protein sequence ID" value="WAJ23267.1"/>
    <property type="molecule type" value="Genomic_DNA"/>
</dbReference>
<keyword evidence="3" id="KW-1185">Reference proteome</keyword>
<accession>A0ABY7A9V4</accession>
<reference evidence="2" key="1">
    <citation type="submission" date="2022-11" db="EMBL/GenBank/DDBJ databases">
        <title>Lacrimispora xylanolytica sy1, complete genome.</title>
        <authorList>
            <person name="Choi S."/>
        </authorList>
    </citation>
    <scope>NUCLEOTIDE SEQUENCE</scope>
    <source>
        <strain evidence="2">Sy1</strain>
    </source>
</reference>
<name>A0ABY7A9V4_9FIRM</name>
<dbReference type="Gene3D" id="3.20.20.370">
    <property type="entry name" value="Glycoside hydrolase/deacetylase"/>
    <property type="match status" value="1"/>
</dbReference>
<evidence type="ECO:0000313" key="2">
    <source>
        <dbReference type="EMBL" id="WAJ23267.1"/>
    </source>
</evidence>
<dbReference type="RefSeq" id="WP_035317498.1">
    <property type="nucleotide sequence ID" value="NZ_CP113524.1"/>
</dbReference>
<sequence>MTGALKNIYTCFPGGRHKVLTMSYDDGRIEDKRLVDIFNANGIKGTFHVNSGLTHMENRLKPEEWKRVYEGHEISCHTVLHPTIARCPLPQVALQVLEDRRELERAAGYPVRGMSYPNGSYTKDIVDMLPGLGIEYCRVVGSTDDFAMPENYLEWKSTCHHNHNLLENGTRFVELFKTQYLYMMYVWGHSFEFPRDDNWELMEEFCRLVGGREDIWYATNIEIVDYMNAASQLKYTIDGDKVYNPSAQSVFISVDGTLIQVPGGQTVSI</sequence>
<dbReference type="Proteomes" id="UP001163115">
    <property type="component" value="Chromosome"/>
</dbReference>
<dbReference type="CDD" id="cd10967">
    <property type="entry name" value="CE4_GLA_like_6s"/>
    <property type="match status" value="1"/>
</dbReference>
<proteinExistence type="predicted"/>
<dbReference type="SUPFAM" id="SSF88713">
    <property type="entry name" value="Glycoside hydrolase/deacetylase"/>
    <property type="match status" value="1"/>
</dbReference>
<protein>
    <submittedName>
        <fullName evidence="2">Polysaccharide deacetylase family protein</fullName>
    </submittedName>
</protein>
<evidence type="ECO:0000313" key="3">
    <source>
        <dbReference type="Proteomes" id="UP001163115"/>
    </source>
</evidence>
<organism evidence="2 3">
    <name type="scientific">Lacrimispora xylanolytica</name>
    <dbReference type="NCBI Taxonomy" id="29375"/>
    <lineage>
        <taxon>Bacteria</taxon>
        <taxon>Bacillati</taxon>
        <taxon>Bacillota</taxon>
        <taxon>Clostridia</taxon>
        <taxon>Lachnospirales</taxon>
        <taxon>Lachnospiraceae</taxon>
        <taxon>Lacrimispora</taxon>
    </lineage>
</organism>
<evidence type="ECO:0000259" key="1">
    <source>
        <dbReference type="Pfam" id="PF01522"/>
    </source>
</evidence>
<feature type="domain" description="NodB homology" evidence="1">
    <location>
        <begin position="16"/>
        <end position="136"/>
    </location>
</feature>
<gene>
    <name evidence="2" type="ORF">OW255_17115</name>
</gene>
<dbReference type="InterPro" id="IPR002509">
    <property type="entry name" value="NODB_dom"/>
</dbReference>